<name>B4RKR8_NEIG2</name>
<feature type="transmembrane region" description="Helical" evidence="2">
    <location>
        <begin position="45"/>
        <end position="70"/>
    </location>
</feature>
<protein>
    <submittedName>
        <fullName evidence="3">Uncharacterized protein</fullName>
    </submittedName>
</protein>
<dbReference type="HOGENOM" id="CLU_202541_0_0_4"/>
<dbReference type="EMBL" id="CP001050">
    <property type="protein sequence ID" value="ACF29409.1"/>
    <property type="molecule type" value="Genomic_DNA"/>
</dbReference>
<keyword evidence="2" id="KW-0472">Membrane</keyword>
<dbReference type="Proteomes" id="UP000002564">
    <property type="component" value="Chromosome"/>
</dbReference>
<evidence type="ECO:0000313" key="3">
    <source>
        <dbReference type="EMBL" id="ACF29409.1"/>
    </source>
</evidence>
<feature type="region of interest" description="Disordered" evidence="1">
    <location>
        <begin position="1"/>
        <end position="32"/>
    </location>
</feature>
<keyword evidence="2" id="KW-0812">Transmembrane</keyword>
<keyword evidence="2" id="KW-1133">Transmembrane helix</keyword>
<accession>B4RKR8</accession>
<evidence type="ECO:0000313" key="4">
    <source>
        <dbReference type="Proteomes" id="UP000002564"/>
    </source>
</evidence>
<sequence>MHGSVTLRPFPTFPIENKMSEQPEKHHASPIEDERKKPVYRMGRAVAGFMLAVWAGVLALVFFLVFRFWLS</sequence>
<dbReference type="KEGG" id="ngk:NGK_0728"/>
<organism evidence="3 4">
    <name type="scientific">Neisseria gonorrhoeae (strain NCCP11945)</name>
    <dbReference type="NCBI Taxonomy" id="521006"/>
    <lineage>
        <taxon>Bacteria</taxon>
        <taxon>Pseudomonadati</taxon>
        <taxon>Pseudomonadota</taxon>
        <taxon>Betaproteobacteria</taxon>
        <taxon>Neisseriales</taxon>
        <taxon>Neisseriaceae</taxon>
        <taxon>Neisseria</taxon>
    </lineage>
</organism>
<gene>
    <name evidence="3" type="ordered locus">NGK_0728</name>
</gene>
<feature type="compositionally biased region" description="Basic and acidic residues" evidence="1">
    <location>
        <begin position="18"/>
        <end position="32"/>
    </location>
</feature>
<evidence type="ECO:0000256" key="1">
    <source>
        <dbReference type="SAM" id="MobiDB-lite"/>
    </source>
</evidence>
<reference evidence="3 4" key="1">
    <citation type="journal article" date="2008" name="J. Bacteriol.">
        <title>Complete genome sequence of Neisseria gonorrhoeae NCCP11945.</title>
        <authorList>
            <person name="Chung G.T."/>
            <person name="Yoo J.S."/>
            <person name="Oh H.B."/>
            <person name="Lee Y.S."/>
            <person name="Cha S.H."/>
            <person name="Kim S.J."/>
            <person name="Yoo C.K."/>
        </authorList>
    </citation>
    <scope>NUCLEOTIDE SEQUENCE [LARGE SCALE GENOMIC DNA]</scope>
    <source>
        <strain evidence="3 4">NCCP11945</strain>
    </source>
</reference>
<dbReference type="AlphaFoldDB" id="B4RKR8"/>
<proteinExistence type="predicted"/>
<evidence type="ECO:0000256" key="2">
    <source>
        <dbReference type="SAM" id="Phobius"/>
    </source>
</evidence>